<evidence type="ECO:0000313" key="9">
    <source>
        <dbReference type="EMBL" id="CAL4765659.1"/>
    </source>
</evidence>
<evidence type="ECO:0000256" key="3">
    <source>
        <dbReference type="ARBA" id="ARBA00022833"/>
    </source>
</evidence>
<keyword evidence="1" id="KW-0479">Metal-binding</keyword>
<keyword evidence="10" id="KW-1185">Reference proteome</keyword>
<dbReference type="Gene3D" id="4.10.60.10">
    <property type="entry name" value="Zinc finger, CCHC-type"/>
    <property type="match status" value="1"/>
</dbReference>
<evidence type="ECO:0000256" key="4">
    <source>
        <dbReference type="PROSITE-ProRule" id="PRU00047"/>
    </source>
</evidence>
<reference evidence="9 10" key="2">
    <citation type="submission" date="2024-05" db="EMBL/GenBank/DDBJ databases">
        <authorList>
            <person name="Chen Y."/>
            <person name="Shah S."/>
            <person name="Dougan E. K."/>
            <person name="Thang M."/>
            <person name="Chan C."/>
        </authorList>
    </citation>
    <scope>NUCLEOTIDE SEQUENCE [LARGE SCALE GENOMIC DNA]</scope>
</reference>
<dbReference type="OrthoDB" id="1398992at2759"/>
<dbReference type="InterPro" id="IPR010666">
    <property type="entry name" value="Znf_GRF"/>
</dbReference>
<dbReference type="Proteomes" id="UP001152797">
    <property type="component" value="Unassembled WGS sequence"/>
</dbReference>
<dbReference type="InterPro" id="IPR001878">
    <property type="entry name" value="Znf_CCHC"/>
</dbReference>
<name>A0A9P1BRP7_9DINO</name>
<keyword evidence="2 4" id="KW-0863">Zinc-finger</keyword>
<dbReference type="EMBL" id="CAMXCT010000403">
    <property type="protein sequence ID" value="CAI3978347.1"/>
    <property type="molecule type" value="Genomic_DNA"/>
</dbReference>
<reference evidence="8" key="1">
    <citation type="submission" date="2022-10" db="EMBL/GenBank/DDBJ databases">
        <authorList>
            <person name="Chen Y."/>
            <person name="Dougan E. K."/>
            <person name="Chan C."/>
            <person name="Rhodes N."/>
            <person name="Thang M."/>
        </authorList>
    </citation>
    <scope>NUCLEOTIDE SEQUENCE</scope>
</reference>
<dbReference type="SMART" id="SM00343">
    <property type="entry name" value="ZnF_C2HC"/>
    <property type="match status" value="1"/>
</dbReference>
<accession>A0A9P1BRP7</accession>
<dbReference type="Pfam" id="PF06839">
    <property type="entry name" value="Zn_ribbon_GRF"/>
    <property type="match status" value="1"/>
</dbReference>
<gene>
    <name evidence="8" type="ORF">C1SCF055_LOCUS6405</name>
</gene>
<dbReference type="PANTHER" id="PTHR33680:SF1">
    <property type="entry name" value="OS05G0489500 PROTEIN"/>
    <property type="match status" value="1"/>
</dbReference>
<feature type="compositionally biased region" description="Polar residues" evidence="5">
    <location>
        <begin position="626"/>
        <end position="645"/>
    </location>
</feature>
<sequence length="860" mass="98324">MEASVPVPDERSSEEVQPPRQPPTPRSEAGLSEGSSRDPWARSDPWSEGRQAARPQRVRAPALEEEFMQFLQWRQGNQPAAHGLGLHPGLSANVGHGLWQAARDEQERTTAGPPPEWDGTSVEFRDYKLKARIWLRTTRTPAHARGPLLLKNLSKGPWEDLKFLANDEEWMTDPDNGNKLINLMDTREFYGEEKRESMLSACARLTYHLRRQKGETARAFMTRWDTAERKIREHDVRLPQEYLGFLMVNALQLDSEKTKLLLNYTKGSLQVADVKDWLRIHETDLDMSNLGNDRKKTAVNFLMDSEDPKEIQLMDIPEEGDVDENDITDLLLTTMADLEEPNENPEDMVTLTEAETKEILMTMVKDHRNKGRNYASAMKAKKNRDLARGYGAGRDGMLRPGTYEVSISELKKRTKCNACGLTGHWARECPTKPKRSPDHMAKNDHGKGKTKEVNFLAQESTGFPESEFFYLEMDQANSSNCPADGDSQLAPANREYMIPLQNQLLIGKRLAQLLKISALWQSIASLRPVEQPPVQIPKMHGSRAKRGRSENVNQFVLQAWVRMTLKAIMIIGRALSHRVHHHLKIPGPRGVLARQMIEMGDLLENSQLERVVTELSQVLHDRSLQGAVSRSSTPTEWSKVTSTASPFRKMESPRREAPTTPRSMPASSHQYQPATPDRRMASMWDIPSNLDLSRDSPQCHCGKEAMLWISKTERNPDRLFWKCGRERSQQCSFFQWLMYQPLRPDLQGNSNMEYFTRRQQDMCSHKRTTKEGSNGLNSKVKCKDCGKLLSDEKTPVGLMLQQKKNREAPTTPMSQSSTETQRKMEQDNKDFQEFLMWRRAQEEMQNNSTARPSSRMGLFM</sequence>
<dbReference type="Pfam" id="PF00098">
    <property type="entry name" value="zf-CCHC"/>
    <property type="match status" value="1"/>
</dbReference>
<keyword evidence="3" id="KW-0862">Zinc</keyword>
<evidence type="ECO:0000256" key="5">
    <source>
        <dbReference type="SAM" id="MobiDB-lite"/>
    </source>
</evidence>
<proteinExistence type="predicted"/>
<organism evidence="8">
    <name type="scientific">Cladocopium goreaui</name>
    <dbReference type="NCBI Taxonomy" id="2562237"/>
    <lineage>
        <taxon>Eukaryota</taxon>
        <taxon>Sar</taxon>
        <taxon>Alveolata</taxon>
        <taxon>Dinophyceae</taxon>
        <taxon>Suessiales</taxon>
        <taxon>Symbiodiniaceae</taxon>
        <taxon>Cladocopium</taxon>
    </lineage>
</organism>
<dbReference type="PROSITE" id="PS50158">
    <property type="entry name" value="ZF_CCHC"/>
    <property type="match status" value="1"/>
</dbReference>
<feature type="compositionally biased region" description="Basic and acidic residues" evidence="5">
    <location>
        <begin position="648"/>
        <end position="657"/>
    </location>
</feature>
<feature type="compositionally biased region" description="Basic and acidic residues" evidence="5">
    <location>
        <begin position="35"/>
        <end position="47"/>
    </location>
</feature>
<dbReference type="PROSITE" id="PS51999">
    <property type="entry name" value="ZF_GRF"/>
    <property type="match status" value="1"/>
</dbReference>
<dbReference type="GO" id="GO:0003676">
    <property type="term" value="F:nucleic acid binding"/>
    <property type="evidence" value="ECO:0007669"/>
    <property type="project" value="InterPro"/>
</dbReference>
<dbReference type="PANTHER" id="PTHR33680">
    <property type="entry name" value="OS07G0190500 PROTEIN"/>
    <property type="match status" value="1"/>
</dbReference>
<evidence type="ECO:0000256" key="1">
    <source>
        <dbReference type="ARBA" id="ARBA00022723"/>
    </source>
</evidence>
<feature type="domain" description="GRF-type" evidence="7">
    <location>
        <begin position="699"/>
        <end position="740"/>
    </location>
</feature>
<dbReference type="EMBL" id="CAMXCT020000403">
    <property type="protein sequence ID" value="CAL1131722.1"/>
    <property type="molecule type" value="Genomic_DNA"/>
</dbReference>
<evidence type="ECO:0000313" key="8">
    <source>
        <dbReference type="EMBL" id="CAI3978347.1"/>
    </source>
</evidence>
<comment type="caution">
    <text evidence="8">The sequence shown here is derived from an EMBL/GenBank/DDBJ whole genome shotgun (WGS) entry which is preliminary data.</text>
</comment>
<dbReference type="SUPFAM" id="SSF57756">
    <property type="entry name" value="Retrovirus zinc finger-like domains"/>
    <property type="match status" value="1"/>
</dbReference>
<feature type="region of interest" description="Disordered" evidence="5">
    <location>
        <begin position="624"/>
        <end position="674"/>
    </location>
</feature>
<dbReference type="EMBL" id="CAMXCT030000403">
    <property type="protein sequence ID" value="CAL4765659.1"/>
    <property type="molecule type" value="Genomic_DNA"/>
</dbReference>
<feature type="domain" description="CCHC-type" evidence="6">
    <location>
        <begin position="415"/>
        <end position="430"/>
    </location>
</feature>
<feature type="region of interest" description="Disordered" evidence="5">
    <location>
        <begin position="1"/>
        <end position="57"/>
    </location>
</feature>
<evidence type="ECO:0000313" key="10">
    <source>
        <dbReference type="Proteomes" id="UP001152797"/>
    </source>
</evidence>
<evidence type="ECO:0000256" key="2">
    <source>
        <dbReference type="ARBA" id="ARBA00022771"/>
    </source>
</evidence>
<protein>
    <submittedName>
        <fullName evidence="9">GRF-type domain-containing protein</fullName>
    </submittedName>
</protein>
<dbReference type="InterPro" id="IPR036875">
    <property type="entry name" value="Znf_CCHC_sf"/>
</dbReference>
<dbReference type="AlphaFoldDB" id="A0A9P1BRP7"/>
<evidence type="ECO:0000259" key="6">
    <source>
        <dbReference type="PROSITE" id="PS50158"/>
    </source>
</evidence>
<feature type="region of interest" description="Disordered" evidence="5">
    <location>
        <begin position="796"/>
        <end position="825"/>
    </location>
</feature>
<dbReference type="GO" id="GO:0008270">
    <property type="term" value="F:zinc ion binding"/>
    <property type="evidence" value="ECO:0007669"/>
    <property type="project" value="UniProtKB-KW"/>
</dbReference>
<evidence type="ECO:0000259" key="7">
    <source>
        <dbReference type="PROSITE" id="PS51999"/>
    </source>
</evidence>
<feature type="compositionally biased region" description="Polar residues" evidence="5">
    <location>
        <begin position="660"/>
        <end position="673"/>
    </location>
</feature>